<evidence type="ECO:0000256" key="1">
    <source>
        <dbReference type="SAM" id="MobiDB-lite"/>
    </source>
</evidence>
<feature type="compositionally biased region" description="Basic residues" evidence="1">
    <location>
        <begin position="42"/>
        <end position="52"/>
    </location>
</feature>
<evidence type="ECO:0000313" key="2">
    <source>
        <dbReference type="Ensembl" id="ENSSRHP00000007058.1"/>
    </source>
</evidence>
<protein>
    <submittedName>
        <fullName evidence="2">Uncharacterized protein</fullName>
    </submittedName>
</protein>
<reference evidence="2" key="2">
    <citation type="submission" date="2025-09" db="UniProtKB">
        <authorList>
            <consortium name="Ensembl"/>
        </authorList>
    </citation>
    <scope>IDENTIFICATION</scope>
</reference>
<dbReference type="Ensembl" id="ENSSRHT00000007290.1">
    <property type="protein sequence ID" value="ENSSRHP00000007058.1"/>
    <property type="gene ID" value="ENSSRHG00000004211.1"/>
</dbReference>
<dbReference type="Proteomes" id="UP000472270">
    <property type="component" value="Unassembled WGS sequence"/>
</dbReference>
<organism evidence="2 3">
    <name type="scientific">Sinocyclocheilus rhinocerous</name>
    <dbReference type="NCBI Taxonomy" id="307959"/>
    <lineage>
        <taxon>Eukaryota</taxon>
        <taxon>Metazoa</taxon>
        <taxon>Chordata</taxon>
        <taxon>Craniata</taxon>
        <taxon>Vertebrata</taxon>
        <taxon>Euteleostomi</taxon>
        <taxon>Actinopterygii</taxon>
        <taxon>Neopterygii</taxon>
        <taxon>Teleostei</taxon>
        <taxon>Ostariophysi</taxon>
        <taxon>Cypriniformes</taxon>
        <taxon>Cyprinidae</taxon>
        <taxon>Cyprininae</taxon>
        <taxon>Sinocyclocheilus</taxon>
    </lineage>
</organism>
<evidence type="ECO:0000313" key="3">
    <source>
        <dbReference type="Proteomes" id="UP000472270"/>
    </source>
</evidence>
<sequence length="59" mass="6507">HILTQDRLFAFMLLPPRRFHLSAAVAGPSGQQGPRGPPSAPRHTHSRARHVHTHTDLNG</sequence>
<dbReference type="AlphaFoldDB" id="A0A673G4M0"/>
<proteinExistence type="predicted"/>
<accession>A0A673G4M0</accession>
<feature type="region of interest" description="Disordered" evidence="1">
    <location>
        <begin position="25"/>
        <end position="59"/>
    </location>
</feature>
<name>A0A673G4M0_9TELE</name>
<reference evidence="2" key="1">
    <citation type="submission" date="2025-08" db="UniProtKB">
        <authorList>
            <consortium name="Ensembl"/>
        </authorList>
    </citation>
    <scope>IDENTIFICATION</scope>
</reference>
<keyword evidence="3" id="KW-1185">Reference proteome</keyword>